<comment type="cofactor">
    <cofactor evidence="15">
        <name>Fe cation</name>
        <dbReference type="ChEBI" id="CHEBI:24875"/>
    </cofactor>
    <text evidence="15">Binds 1 Fe cation per subunit.</text>
</comment>
<dbReference type="GO" id="GO:0003868">
    <property type="term" value="F:4-hydroxyphenylpyruvate dioxygenase activity"/>
    <property type="evidence" value="ECO:0007669"/>
    <property type="project" value="UniProtKB-EC"/>
</dbReference>
<keyword evidence="7 15" id="KW-0479">Metal-binding</keyword>
<dbReference type="PANTHER" id="PTHR11959">
    <property type="entry name" value="4-HYDROXYPHENYLPYRUVATE DIOXYGENASE"/>
    <property type="match status" value="1"/>
</dbReference>
<keyword evidence="9" id="KW-0256">Endoplasmic reticulum</keyword>
<evidence type="ECO:0000256" key="15">
    <source>
        <dbReference type="PIRSR" id="PIRSR009283-1"/>
    </source>
</evidence>
<dbReference type="SUPFAM" id="SSF54593">
    <property type="entry name" value="Glyoxalase/Bleomycin resistance protein/Dihydroxybiphenyl dioxygenase"/>
    <property type="match status" value="1"/>
</dbReference>
<comment type="similarity">
    <text evidence="4">Belongs to the 4HPPD family.</text>
</comment>
<dbReference type="NCBIfam" id="TIGR01263">
    <property type="entry name" value="4HPPD"/>
    <property type="match status" value="1"/>
</dbReference>
<dbReference type="PANTHER" id="PTHR11959:SF1">
    <property type="entry name" value="4-HYDROXYPHENYLPYRUVATE DIOXYGENASE"/>
    <property type="match status" value="1"/>
</dbReference>
<feature type="domain" description="VOC" evidence="16">
    <location>
        <begin position="167"/>
        <end position="321"/>
    </location>
</feature>
<accession>A0A8J7U522</accession>
<feature type="binding site" evidence="15">
    <location>
        <position position="253"/>
    </location>
    <ligand>
        <name>Fe cation</name>
        <dbReference type="ChEBI" id="CHEBI:24875"/>
    </ligand>
</feature>
<dbReference type="InterPro" id="IPR004360">
    <property type="entry name" value="Glyas_Fos-R_dOase_dom"/>
</dbReference>
<dbReference type="GO" id="GO:0005737">
    <property type="term" value="C:cytoplasm"/>
    <property type="evidence" value="ECO:0007669"/>
    <property type="project" value="UniProtKB-SubCell"/>
</dbReference>
<dbReference type="InterPro" id="IPR037523">
    <property type="entry name" value="VOC_core"/>
</dbReference>
<sequence>MGYASTDINGFDFIHMYVGNAKHSAQVFAALFGFKIVGYKGPETGCRDHVSYILNQNQLTFVVSAAIVPEHAMHNFVNKHGDGVHELSIRVKDPKEALDYAVAKGANTARDFSVSEDENGRFSSASIDIYGDTIITFINREEYKAFLPGYQAYEGPQFARNDVGLTHIDHIVGNVGEGEMNKWAAFFEQTMDLETYVHFDKGDISTQYSSLVSKVVRSKNSAVKFPINEPAAGLKKSQIEEYLEVNYDAGVQHIAIATDNLIQAISAMESNGVTFIETPDTYYEVIGDRAAGIHEAVEDLKKLNILIDRDEEGYLLQLFTQPLGDRPTLFLEFIQREGCEGFGQNNFQSLFESIEREQAKRGNL</sequence>
<keyword evidence="11 17" id="KW-0560">Oxidoreductase</keyword>
<dbReference type="Pfam" id="PF14696">
    <property type="entry name" value="Glyoxalase_5"/>
    <property type="match status" value="1"/>
</dbReference>
<evidence type="ECO:0000256" key="5">
    <source>
        <dbReference type="ARBA" id="ARBA00011738"/>
    </source>
</evidence>
<feature type="binding site" evidence="15">
    <location>
        <position position="332"/>
    </location>
    <ligand>
        <name>Fe cation</name>
        <dbReference type="ChEBI" id="CHEBI:24875"/>
    </ligand>
</feature>
<evidence type="ECO:0000256" key="8">
    <source>
        <dbReference type="ARBA" id="ARBA00022737"/>
    </source>
</evidence>
<comment type="subunit">
    <text evidence="5">Homodimer.</text>
</comment>
<dbReference type="AlphaFoldDB" id="A0A8J7U522"/>
<proteinExistence type="inferred from homology"/>
<evidence type="ECO:0000256" key="3">
    <source>
        <dbReference type="ARBA" id="ARBA00004496"/>
    </source>
</evidence>
<evidence type="ECO:0000313" key="17">
    <source>
        <dbReference type="EMBL" id="MBO1318876.1"/>
    </source>
</evidence>
<keyword evidence="8" id="KW-0677">Repeat</keyword>
<name>A0A8J7U522_9BACT</name>
<evidence type="ECO:0000256" key="14">
    <source>
        <dbReference type="ARBA" id="ARBA00023136"/>
    </source>
</evidence>
<keyword evidence="12 15" id="KW-0408">Iron</keyword>
<keyword evidence="10 17" id="KW-0223">Dioxygenase</keyword>
<evidence type="ECO:0000313" key="18">
    <source>
        <dbReference type="Proteomes" id="UP000664417"/>
    </source>
</evidence>
<evidence type="ECO:0000256" key="12">
    <source>
        <dbReference type="ARBA" id="ARBA00023004"/>
    </source>
</evidence>
<protein>
    <submittedName>
        <fullName evidence="17">4-hydroxyphenylpyruvate dioxygenase</fullName>
        <ecNumber evidence="17">1.13.11.27</ecNumber>
    </submittedName>
</protein>
<evidence type="ECO:0000259" key="16">
    <source>
        <dbReference type="PROSITE" id="PS51819"/>
    </source>
</evidence>
<dbReference type="InterPro" id="IPR041736">
    <property type="entry name" value="4OHPhenylPyrv_dOase_N"/>
</dbReference>
<dbReference type="InterPro" id="IPR005956">
    <property type="entry name" value="4OHPhenylPyrv_dOase"/>
</dbReference>
<evidence type="ECO:0000256" key="9">
    <source>
        <dbReference type="ARBA" id="ARBA00022824"/>
    </source>
</evidence>
<dbReference type="Pfam" id="PF00903">
    <property type="entry name" value="Glyoxalase"/>
    <property type="match status" value="1"/>
</dbReference>
<keyword evidence="6" id="KW-0963">Cytoplasm</keyword>
<dbReference type="PIRSF" id="PIRSF009283">
    <property type="entry name" value="HPP_dOase"/>
    <property type="match status" value="1"/>
</dbReference>
<evidence type="ECO:0000256" key="2">
    <source>
        <dbReference type="ARBA" id="ARBA00004406"/>
    </source>
</evidence>
<dbReference type="RefSeq" id="WP_207858694.1">
    <property type="nucleotide sequence ID" value="NZ_JAFREP010000007.1"/>
</dbReference>
<dbReference type="PROSITE" id="PS51819">
    <property type="entry name" value="VOC"/>
    <property type="match status" value="2"/>
</dbReference>
<organism evidence="17 18">
    <name type="scientific">Acanthopleuribacter pedis</name>
    <dbReference type="NCBI Taxonomy" id="442870"/>
    <lineage>
        <taxon>Bacteria</taxon>
        <taxon>Pseudomonadati</taxon>
        <taxon>Acidobacteriota</taxon>
        <taxon>Holophagae</taxon>
        <taxon>Acanthopleuribacterales</taxon>
        <taxon>Acanthopleuribacteraceae</taxon>
        <taxon>Acanthopleuribacter</taxon>
    </lineage>
</organism>
<feature type="domain" description="VOC" evidence="16">
    <location>
        <begin position="10"/>
        <end position="140"/>
    </location>
</feature>
<evidence type="ECO:0000256" key="7">
    <source>
        <dbReference type="ARBA" id="ARBA00022723"/>
    </source>
</evidence>
<dbReference type="Gene3D" id="3.10.180.10">
    <property type="entry name" value="2,3-Dihydroxybiphenyl 1,2-Dioxygenase, domain 1"/>
    <property type="match status" value="2"/>
</dbReference>
<keyword evidence="18" id="KW-1185">Reference proteome</keyword>
<dbReference type="CDD" id="cd07250">
    <property type="entry name" value="HPPD_C_like"/>
    <property type="match status" value="1"/>
</dbReference>
<dbReference type="FunFam" id="3.10.180.10:FF:000022">
    <property type="entry name" value="4-hydroxyphenylpyruvate dioxygenase"/>
    <property type="match status" value="1"/>
</dbReference>
<dbReference type="GO" id="GO:0042802">
    <property type="term" value="F:identical protein binding"/>
    <property type="evidence" value="ECO:0007669"/>
    <property type="project" value="UniProtKB-ARBA"/>
</dbReference>
<comment type="subcellular location">
    <subcellularLocation>
        <location evidence="3">Cytoplasm</location>
    </subcellularLocation>
    <subcellularLocation>
        <location evidence="2">Endoplasmic reticulum membrane</location>
        <topology evidence="2">Peripheral membrane protein</topology>
    </subcellularLocation>
    <subcellularLocation>
        <location evidence="1">Golgi apparatus membrane</location>
        <topology evidence="1">Peripheral membrane protein</topology>
    </subcellularLocation>
</comment>
<evidence type="ECO:0000256" key="10">
    <source>
        <dbReference type="ARBA" id="ARBA00022964"/>
    </source>
</evidence>
<dbReference type="InterPro" id="IPR029068">
    <property type="entry name" value="Glyas_Bleomycin-R_OHBP_Dase"/>
</dbReference>
<dbReference type="Proteomes" id="UP000664417">
    <property type="component" value="Unassembled WGS sequence"/>
</dbReference>
<comment type="caution">
    <text evidence="17">The sequence shown here is derived from an EMBL/GenBank/DDBJ whole genome shotgun (WGS) entry which is preliminary data.</text>
</comment>
<dbReference type="EC" id="1.13.11.27" evidence="17"/>
<evidence type="ECO:0000256" key="6">
    <source>
        <dbReference type="ARBA" id="ARBA00022490"/>
    </source>
</evidence>
<dbReference type="GO" id="GO:0006572">
    <property type="term" value="P:L-tyrosine catabolic process"/>
    <property type="evidence" value="ECO:0007669"/>
    <property type="project" value="TreeGrafter"/>
</dbReference>
<keyword evidence="13" id="KW-0333">Golgi apparatus</keyword>
<evidence type="ECO:0000256" key="4">
    <source>
        <dbReference type="ARBA" id="ARBA00005877"/>
    </source>
</evidence>
<reference evidence="17" key="1">
    <citation type="submission" date="2021-03" db="EMBL/GenBank/DDBJ databases">
        <authorList>
            <person name="Wang G."/>
        </authorList>
    </citation>
    <scope>NUCLEOTIDE SEQUENCE</scope>
    <source>
        <strain evidence="17">KCTC 12899</strain>
    </source>
</reference>
<dbReference type="GO" id="GO:0046872">
    <property type="term" value="F:metal ion binding"/>
    <property type="evidence" value="ECO:0007669"/>
    <property type="project" value="UniProtKB-KW"/>
</dbReference>
<feature type="binding site" evidence="15">
    <location>
        <position position="170"/>
    </location>
    <ligand>
        <name>Fe cation</name>
        <dbReference type="ChEBI" id="CHEBI:24875"/>
    </ligand>
</feature>
<dbReference type="CDD" id="cd08342">
    <property type="entry name" value="HPPD_N_like"/>
    <property type="match status" value="1"/>
</dbReference>
<dbReference type="InterPro" id="IPR041735">
    <property type="entry name" value="4OHPhenylPyrv_dOase_C"/>
</dbReference>
<evidence type="ECO:0000256" key="1">
    <source>
        <dbReference type="ARBA" id="ARBA00004395"/>
    </source>
</evidence>
<dbReference type="EMBL" id="JAFREP010000007">
    <property type="protein sequence ID" value="MBO1318876.1"/>
    <property type="molecule type" value="Genomic_DNA"/>
</dbReference>
<gene>
    <name evidence="17" type="primary">hppD</name>
    <name evidence="17" type="ORF">J3U88_10430</name>
</gene>
<evidence type="ECO:0000256" key="11">
    <source>
        <dbReference type="ARBA" id="ARBA00023002"/>
    </source>
</evidence>
<keyword evidence="14" id="KW-0472">Membrane</keyword>
<evidence type="ECO:0000256" key="13">
    <source>
        <dbReference type="ARBA" id="ARBA00023034"/>
    </source>
</evidence>